<dbReference type="GO" id="GO:0016491">
    <property type="term" value="F:oxidoreductase activity"/>
    <property type="evidence" value="ECO:0007669"/>
    <property type="project" value="UniProtKB-KW"/>
</dbReference>
<dbReference type="PANTHER" id="PTHR43401:SF2">
    <property type="entry name" value="L-THREONINE 3-DEHYDROGENASE"/>
    <property type="match status" value="1"/>
</dbReference>
<dbReference type="InterPro" id="IPR011032">
    <property type="entry name" value="GroES-like_sf"/>
</dbReference>
<reference evidence="3" key="1">
    <citation type="submission" date="2018-05" db="EMBL/GenBank/DDBJ databases">
        <authorList>
            <person name="Lanie J.A."/>
            <person name="Ng W.-L."/>
            <person name="Kazmierczak K.M."/>
            <person name="Andrzejewski T.M."/>
            <person name="Davidsen T.M."/>
            <person name="Wayne K.J."/>
            <person name="Tettelin H."/>
            <person name="Glass J.I."/>
            <person name="Rusch D."/>
            <person name="Podicherti R."/>
            <person name="Tsui H.-C.T."/>
            <person name="Winkler M.E."/>
        </authorList>
    </citation>
    <scope>NUCLEOTIDE SEQUENCE</scope>
</reference>
<feature type="domain" description="Alcohol dehydrogenase-like N-terminal" evidence="2">
    <location>
        <begin position="2"/>
        <end position="91"/>
    </location>
</feature>
<dbReference type="Gene3D" id="3.40.50.720">
    <property type="entry name" value="NAD(P)-binding Rossmann-like Domain"/>
    <property type="match status" value="1"/>
</dbReference>
<dbReference type="Gene3D" id="3.90.180.10">
    <property type="entry name" value="Medium-chain alcohol dehydrogenases, catalytic domain"/>
    <property type="match status" value="1"/>
</dbReference>
<name>A0A382J7Z9_9ZZZZ</name>
<dbReference type="AlphaFoldDB" id="A0A382J7Z9"/>
<proteinExistence type="predicted"/>
<dbReference type="Pfam" id="PF08240">
    <property type="entry name" value="ADH_N"/>
    <property type="match status" value="1"/>
</dbReference>
<evidence type="ECO:0000313" key="3">
    <source>
        <dbReference type="EMBL" id="SVC07522.1"/>
    </source>
</evidence>
<organism evidence="3">
    <name type="scientific">marine metagenome</name>
    <dbReference type="NCBI Taxonomy" id="408172"/>
    <lineage>
        <taxon>unclassified sequences</taxon>
        <taxon>metagenomes</taxon>
        <taxon>ecological metagenomes</taxon>
    </lineage>
</organism>
<evidence type="ECO:0000256" key="1">
    <source>
        <dbReference type="ARBA" id="ARBA00023002"/>
    </source>
</evidence>
<protein>
    <recommendedName>
        <fullName evidence="2">Alcohol dehydrogenase-like N-terminal domain-containing protein</fullName>
    </recommendedName>
</protein>
<gene>
    <name evidence="3" type="ORF">METZ01_LOCUS260376</name>
</gene>
<accession>A0A382J7Z9</accession>
<feature type="non-terminal residue" evidence="3">
    <location>
        <position position="127"/>
    </location>
</feature>
<dbReference type="PANTHER" id="PTHR43401">
    <property type="entry name" value="L-THREONINE 3-DEHYDROGENASE"/>
    <property type="match status" value="1"/>
</dbReference>
<dbReference type="EMBL" id="UINC01072112">
    <property type="protein sequence ID" value="SVC07522.1"/>
    <property type="molecule type" value="Genomic_DNA"/>
</dbReference>
<sequence length="127" mass="14145">MHAYHGKDERRVPPLILGHEVSGKILNGKFKDKTAVLNPLITCGECEYCTNGREHLCQDRVLLGMNKPHERQGAFAELITVPNQNIYEIPKKLDVKEASIAEPTAVSLHAVLMAEVSSKKLLSECRI</sequence>
<dbReference type="InterPro" id="IPR050129">
    <property type="entry name" value="Zn_alcohol_dh"/>
</dbReference>
<keyword evidence="1" id="KW-0560">Oxidoreductase</keyword>
<dbReference type="InterPro" id="IPR013154">
    <property type="entry name" value="ADH-like_N"/>
</dbReference>
<dbReference type="SUPFAM" id="SSF50129">
    <property type="entry name" value="GroES-like"/>
    <property type="match status" value="1"/>
</dbReference>
<evidence type="ECO:0000259" key="2">
    <source>
        <dbReference type="Pfam" id="PF08240"/>
    </source>
</evidence>